<dbReference type="InterPro" id="IPR023346">
    <property type="entry name" value="Lysozyme-like_dom_sf"/>
</dbReference>
<dbReference type="SUPFAM" id="SSF53955">
    <property type="entry name" value="Lysozyme-like"/>
    <property type="match status" value="1"/>
</dbReference>
<sequence length="318" mass="36818">MRIFLLLLMSSFHLSGYDFEHPKYELIQKALVEEHNFSAEEIKLIIGQAEKQQKIIDSMNSPAEFTWTWDRYRKLFIEPKRIKNGKLFIKKNLETLERAEAQFGVPKEVITAILGVETRYGKIMGSYRVLDALSTLSFDYPRRSNFFSQELINLLLLARENDLDIFKLKGSYAGAMGYGQFIPSSYRAYAVDFDNDGSVDLLNSVEDAIGSIGNYLYQHGWKSNYPIIWEVNNSFEGFNPDSVNNVRKKVNFDRKTMSPKNAIDFNFEELNTDVLLLSYETNKSTNYFVGTRNFIAITKYNVSHFYAKAVYDLAQEFL</sequence>
<dbReference type="PANTHER" id="PTHR30163:SF9">
    <property type="entry name" value="MEMBRANE-BOUND LYTIC MUREIN TRANSGLYCOSYLASE B"/>
    <property type="match status" value="1"/>
</dbReference>
<dbReference type="Proteomes" id="UP000253307">
    <property type="component" value="Unassembled WGS sequence"/>
</dbReference>
<name>A0A368BR65_9GAMM</name>
<dbReference type="PANTHER" id="PTHR30163">
    <property type="entry name" value="MEMBRANE-BOUND LYTIC MUREIN TRANSGLYCOSYLASE B"/>
    <property type="match status" value="1"/>
</dbReference>
<dbReference type="InterPro" id="IPR011757">
    <property type="entry name" value="Lytic_transglycosylase_MltB"/>
</dbReference>
<dbReference type="GO" id="GO:0009253">
    <property type="term" value="P:peptidoglycan catabolic process"/>
    <property type="evidence" value="ECO:0007669"/>
    <property type="project" value="TreeGrafter"/>
</dbReference>
<dbReference type="AlphaFoldDB" id="A0A368BR65"/>
<dbReference type="FunFam" id="1.10.8.350:FF:000001">
    <property type="entry name" value="Lytic murein transglycosylase B"/>
    <property type="match status" value="1"/>
</dbReference>
<comment type="caution">
    <text evidence="3">The sequence shown here is derived from an EMBL/GenBank/DDBJ whole genome shotgun (WGS) entry which is preliminary data.</text>
</comment>
<dbReference type="Gene3D" id="1.10.530.10">
    <property type="match status" value="1"/>
</dbReference>
<dbReference type="NCBIfam" id="TIGR02282">
    <property type="entry name" value="MltB"/>
    <property type="match status" value="1"/>
</dbReference>
<dbReference type="GO" id="GO:0008933">
    <property type="term" value="F:peptidoglycan lytic transglycosylase activity"/>
    <property type="evidence" value="ECO:0007669"/>
    <property type="project" value="TreeGrafter"/>
</dbReference>
<dbReference type="Pfam" id="PF13406">
    <property type="entry name" value="SLT_2"/>
    <property type="match status" value="1"/>
</dbReference>
<gene>
    <name evidence="3" type="primary">mltB</name>
    <name evidence="3" type="ORF">DBW96_04125</name>
</gene>
<dbReference type="InterPro" id="IPR031304">
    <property type="entry name" value="SLT_2"/>
</dbReference>
<evidence type="ECO:0000313" key="3">
    <source>
        <dbReference type="EMBL" id="RCL39828.1"/>
    </source>
</evidence>
<feature type="active site" evidence="1">
    <location>
        <position position="117"/>
    </location>
</feature>
<dbReference type="Gene3D" id="1.10.8.350">
    <property type="entry name" value="Bacterial muramidase"/>
    <property type="match status" value="1"/>
</dbReference>
<dbReference type="CDD" id="cd13399">
    <property type="entry name" value="Slt35-like"/>
    <property type="match status" value="1"/>
</dbReference>
<dbReference type="EMBL" id="QOPE01000035">
    <property type="protein sequence ID" value="RCL39828.1"/>
    <property type="molecule type" value="Genomic_DNA"/>
</dbReference>
<accession>A0A368BR65</accession>
<feature type="domain" description="Transglycosylase SLT" evidence="2">
    <location>
        <begin position="29"/>
        <end position="315"/>
    </location>
</feature>
<evidence type="ECO:0000259" key="2">
    <source>
        <dbReference type="Pfam" id="PF13406"/>
    </source>
</evidence>
<proteinExistence type="predicted"/>
<organism evidence="3 4">
    <name type="scientific">SAR86 cluster bacterium</name>
    <dbReference type="NCBI Taxonomy" id="2030880"/>
    <lineage>
        <taxon>Bacteria</taxon>
        <taxon>Pseudomonadati</taxon>
        <taxon>Pseudomonadota</taxon>
        <taxon>Gammaproteobacteria</taxon>
        <taxon>SAR86 cluster</taxon>
    </lineage>
</organism>
<protein>
    <submittedName>
        <fullName evidence="3">Lytic murein transglycosylase B</fullName>
    </submittedName>
</protein>
<evidence type="ECO:0000313" key="4">
    <source>
        <dbReference type="Proteomes" id="UP000253307"/>
    </source>
</evidence>
<reference evidence="3 4" key="1">
    <citation type="journal article" date="2018" name="Microbiome">
        <title>Fine metagenomic profile of the Mediterranean stratified and mixed water columns revealed by assembly and recruitment.</title>
        <authorList>
            <person name="Haro-Moreno J.M."/>
            <person name="Lopez-Perez M."/>
            <person name="De La Torre J.R."/>
            <person name="Picazo A."/>
            <person name="Camacho A."/>
            <person name="Rodriguez-Valera F."/>
        </authorList>
    </citation>
    <scope>NUCLEOTIDE SEQUENCE [LARGE SCALE GENOMIC DNA]</scope>
    <source>
        <strain evidence="3">MED-G82</strain>
    </source>
</reference>
<dbReference type="InterPro" id="IPR043426">
    <property type="entry name" value="MltB-like"/>
</dbReference>
<evidence type="ECO:0000256" key="1">
    <source>
        <dbReference type="PIRSR" id="PIRSR611757-1"/>
    </source>
</evidence>